<evidence type="ECO:0000313" key="7">
    <source>
        <dbReference type="Proteomes" id="UP000309133"/>
    </source>
</evidence>
<evidence type="ECO:0000256" key="3">
    <source>
        <dbReference type="ARBA" id="ARBA00023163"/>
    </source>
</evidence>
<dbReference type="Pfam" id="PF00440">
    <property type="entry name" value="TetR_N"/>
    <property type="match status" value="1"/>
</dbReference>
<dbReference type="PANTHER" id="PTHR30055:SF234">
    <property type="entry name" value="HTH-TYPE TRANSCRIPTIONAL REGULATOR BETI"/>
    <property type="match status" value="1"/>
</dbReference>
<keyword evidence="3" id="KW-0804">Transcription</keyword>
<dbReference type="SUPFAM" id="SSF46689">
    <property type="entry name" value="Homeodomain-like"/>
    <property type="match status" value="1"/>
</dbReference>
<keyword evidence="1" id="KW-0805">Transcription regulation</keyword>
<dbReference type="GO" id="GO:0000976">
    <property type="term" value="F:transcription cis-regulatory region binding"/>
    <property type="evidence" value="ECO:0007669"/>
    <property type="project" value="TreeGrafter"/>
</dbReference>
<dbReference type="InterPro" id="IPR050109">
    <property type="entry name" value="HTH-type_TetR-like_transc_reg"/>
</dbReference>
<evidence type="ECO:0000259" key="5">
    <source>
        <dbReference type="PROSITE" id="PS50977"/>
    </source>
</evidence>
<sequence length="239" mass="25059">MAVSFPPKRSPAYRSDNLHSAVQVSTIEDMSDTAARPLRRDAVENRAAILDAARIVLNADPDAGLEAIAAEAGLTRRSLYGHFASRDELVRELIANGAARVAAAVGSVDHEDPLVRLGIIAAGLWREVADIRVMAVLAARGPFARTTAAALAGLRLRVLTAVTEAQDLGTVRRDVQPGVLANLVENAALGVLDESARWKFDTATGHRLVIAMVFGMLGLSASEAAAVAASAPELAGPTR</sequence>
<proteinExistence type="predicted"/>
<name>A0A4S4FGX4_9MICO</name>
<gene>
    <name evidence="6" type="ORF">E6C64_12680</name>
</gene>
<dbReference type="PANTHER" id="PTHR30055">
    <property type="entry name" value="HTH-TYPE TRANSCRIPTIONAL REGULATOR RUTR"/>
    <property type="match status" value="1"/>
</dbReference>
<accession>A0A4S4FGX4</accession>
<evidence type="ECO:0000256" key="4">
    <source>
        <dbReference type="PROSITE-ProRule" id="PRU00335"/>
    </source>
</evidence>
<comment type="caution">
    <text evidence="6">The sequence shown here is derived from an EMBL/GenBank/DDBJ whole genome shotgun (WGS) entry which is preliminary data.</text>
</comment>
<dbReference type="InterPro" id="IPR001647">
    <property type="entry name" value="HTH_TetR"/>
</dbReference>
<dbReference type="Proteomes" id="UP000309133">
    <property type="component" value="Unassembled WGS sequence"/>
</dbReference>
<dbReference type="EMBL" id="SSSM01000005">
    <property type="protein sequence ID" value="THG29540.1"/>
    <property type="molecule type" value="Genomic_DNA"/>
</dbReference>
<dbReference type="Gene3D" id="1.10.357.10">
    <property type="entry name" value="Tetracycline Repressor, domain 2"/>
    <property type="match status" value="1"/>
</dbReference>
<keyword evidence="7" id="KW-1185">Reference proteome</keyword>
<evidence type="ECO:0000256" key="2">
    <source>
        <dbReference type="ARBA" id="ARBA00023125"/>
    </source>
</evidence>
<evidence type="ECO:0000256" key="1">
    <source>
        <dbReference type="ARBA" id="ARBA00023015"/>
    </source>
</evidence>
<feature type="domain" description="HTH tetR-type" evidence="5">
    <location>
        <begin position="43"/>
        <end position="101"/>
    </location>
</feature>
<dbReference type="GO" id="GO:0003700">
    <property type="term" value="F:DNA-binding transcription factor activity"/>
    <property type="evidence" value="ECO:0007669"/>
    <property type="project" value="TreeGrafter"/>
</dbReference>
<feature type="DNA-binding region" description="H-T-H motif" evidence="4">
    <location>
        <begin position="64"/>
        <end position="83"/>
    </location>
</feature>
<dbReference type="PROSITE" id="PS50977">
    <property type="entry name" value="HTH_TETR_2"/>
    <property type="match status" value="1"/>
</dbReference>
<dbReference type="InterPro" id="IPR009057">
    <property type="entry name" value="Homeodomain-like_sf"/>
</dbReference>
<organism evidence="6 7">
    <name type="scientific">Naasia lichenicola</name>
    <dbReference type="NCBI Taxonomy" id="2565933"/>
    <lineage>
        <taxon>Bacteria</taxon>
        <taxon>Bacillati</taxon>
        <taxon>Actinomycetota</taxon>
        <taxon>Actinomycetes</taxon>
        <taxon>Micrococcales</taxon>
        <taxon>Microbacteriaceae</taxon>
        <taxon>Naasia</taxon>
    </lineage>
</organism>
<keyword evidence="2 4" id="KW-0238">DNA-binding</keyword>
<dbReference type="AlphaFoldDB" id="A0A4S4FGX4"/>
<protein>
    <submittedName>
        <fullName evidence="6">TetR/AcrR family transcriptional regulator</fullName>
    </submittedName>
</protein>
<reference evidence="6 7" key="1">
    <citation type="submission" date="2019-04" db="EMBL/GenBank/DDBJ databases">
        <authorList>
            <person name="Jiang L."/>
        </authorList>
    </citation>
    <scope>NUCLEOTIDE SEQUENCE [LARGE SCALE GENOMIC DNA]</scope>
    <source>
        <strain evidence="6 7">YIM 131853</strain>
    </source>
</reference>
<evidence type="ECO:0000313" key="6">
    <source>
        <dbReference type="EMBL" id="THG29540.1"/>
    </source>
</evidence>